<dbReference type="EMBL" id="JAHESF010000018">
    <property type="protein sequence ID" value="MBT1698813.1"/>
    <property type="molecule type" value="Genomic_DNA"/>
</dbReference>
<dbReference type="Gene3D" id="3.40.50.1820">
    <property type="entry name" value="alpha/beta hydrolase"/>
    <property type="match status" value="1"/>
</dbReference>
<name>A0AAP2GP82_9BACT</name>
<dbReference type="PANTHER" id="PTHR43798:SF31">
    <property type="entry name" value="AB HYDROLASE SUPERFAMILY PROTEIN YCLE"/>
    <property type="match status" value="1"/>
</dbReference>
<reference evidence="4 5" key="1">
    <citation type="submission" date="2021-05" db="EMBL/GenBank/DDBJ databases">
        <title>A Polyphasic approach of four new species of the genus Ohtaekwangia: Ohtaekwangia histidinii sp. nov., Ohtaekwangia cretensis sp. nov., Ohtaekwangia indiensis sp. nov., Ohtaekwangia reichenbachii sp. nov. from diverse environment.</title>
        <authorList>
            <person name="Octaviana S."/>
        </authorList>
    </citation>
    <scope>NUCLEOTIDE SEQUENCE [LARGE SCALE GENOMIC DNA]</scope>
    <source>
        <strain evidence="4 5">PWU4</strain>
    </source>
</reference>
<evidence type="ECO:0000259" key="3">
    <source>
        <dbReference type="Pfam" id="PF00561"/>
    </source>
</evidence>
<dbReference type="InterPro" id="IPR029058">
    <property type="entry name" value="AB_hydrolase_fold"/>
</dbReference>
<evidence type="ECO:0000256" key="1">
    <source>
        <dbReference type="ARBA" id="ARBA00022801"/>
    </source>
</evidence>
<dbReference type="Pfam" id="PF00561">
    <property type="entry name" value="Abhydrolase_1"/>
    <property type="match status" value="1"/>
</dbReference>
<protein>
    <submittedName>
        <fullName evidence="4">Alpha/beta hydrolase</fullName>
    </submittedName>
</protein>
<dbReference type="InterPro" id="IPR050266">
    <property type="entry name" value="AB_hydrolase_sf"/>
</dbReference>
<proteinExistence type="predicted"/>
<feature type="transmembrane region" description="Helical" evidence="2">
    <location>
        <begin position="7"/>
        <end position="24"/>
    </location>
</feature>
<sequence>MKLLRKIFIPIILLFVIYLLGPSPDKPVYDKTMPVVPSDPAALDDHIRSNESQHKLKADNEARIVWFDSAHRKTPYAIVYLHGFSASQREGDPVHRKLATEFGCNLYLSRLSDHGIDTTESLQLMTADRLWNSAKEALAIGNAIGDKVILVGTSTGGTLSLMLAAEYPERVNALINLSPNIAINNPAAFVLNNHWGLQIARMVMGGKYSEAEDTNEEKQKYWNEKYRLEATVQLEELLETSMNPETFSRVKQPVLTLYYYKNEQEQDPQVKVSAMLEMNAQLGTPDSLKVIKAVPNTGAHVIGSSITSHDVDGVYREMEQFMIHQVKLPKTPYALLKD</sequence>
<evidence type="ECO:0000256" key="2">
    <source>
        <dbReference type="SAM" id="Phobius"/>
    </source>
</evidence>
<keyword evidence="2" id="KW-0812">Transmembrane</keyword>
<gene>
    <name evidence="4" type="ORF">KK083_18110</name>
</gene>
<organism evidence="4 5">
    <name type="scientific">Chryseosolibacter histidini</name>
    <dbReference type="NCBI Taxonomy" id="2782349"/>
    <lineage>
        <taxon>Bacteria</taxon>
        <taxon>Pseudomonadati</taxon>
        <taxon>Bacteroidota</taxon>
        <taxon>Cytophagia</taxon>
        <taxon>Cytophagales</taxon>
        <taxon>Chryseotaleaceae</taxon>
        <taxon>Chryseosolibacter</taxon>
    </lineage>
</organism>
<evidence type="ECO:0000313" key="5">
    <source>
        <dbReference type="Proteomes" id="UP001319200"/>
    </source>
</evidence>
<dbReference type="SUPFAM" id="SSF53474">
    <property type="entry name" value="alpha/beta-Hydrolases"/>
    <property type="match status" value="1"/>
</dbReference>
<comment type="caution">
    <text evidence="4">The sequence shown here is derived from an EMBL/GenBank/DDBJ whole genome shotgun (WGS) entry which is preliminary data.</text>
</comment>
<keyword evidence="5" id="KW-1185">Reference proteome</keyword>
<feature type="domain" description="AB hydrolase-1" evidence="3">
    <location>
        <begin position="77"/>
        <end position="188"/>
    </location>
</feature>
<dbReference type="RefSeq" id="WP_254165646.1">
    <property type="nucleotide sequence ID" value="NZ_JAHESF010000018.1"/>
</dbReference>
<keyword evidence="2" id="KW-0472">Membrane</keyword>
<dbReference type="GO" id="GO:0016020">
    <property type="term" value="C:membrane"/>
    <property type="evidence" value="ECO:0007669"/>
    <property type="project" value="TreeGrafter"/>
</dbReference>
<keyword evidence="2" id="KW-1133">Transmembrane helix</keyword>
<dbReference type="PANTHER" id="PTHR43798">
    <property type="entry name" value="MONOACYLGLYCEROL LIPASE"/>
    <property type="match status" value="1"/>
</dbReference>
<dbReference type="AlphaFoldDB" id="A0AAP2GP82"/>
<dbReference type="Proteomes" id="UP001319200">
    <property type="component" value="Unassembled WGS sequence"/>
</dbReference>
<dbReference type="InterPro" id="IPR000073">
    <property type="entry name" value="AB_hydrolase_1"/>
</dbReference>
<evidence type="ECO:0000313" key="4">
    <source>
        <dbReference type="EMBL" id="MBT1698813.1"/>
    </source>
</evidence>
<accession>A0AAP2GP82</accession>
<keyword evidence="1 4" id="KW-0378">Hydrolase</keyword>
<dbReference type="GO" id="GO:0016787">
    <property type="term" value="F:hydrolase activity"/>
    <property type="evidence" value="ECO:0007669"/>
    <property type="project" value="UniProtKB-KW"/>
</dbReference>